<evidence type="ECO:0008006" key="10">
    <source>
        <dbReference type="Google" id="ProtNLM"/>
    </source>
</evidence>
<dbReference type="InterPro" id="IPR043130">
    <property type="entry name" value="CDP-OH_PTrfase_TM_dom"/>
</dbReference>
<dbReference type="InterPro" id="IPR048254">
    <property type="entry name" value="CDP_ALCOHOL_P_TRANSF_CS"/>
</dbReference>
<evidence type="ECO:0000313" key="9">
    <source>
        <dbReference type="EMBL" id="JAC69720.1"/>
    </source>
</evidence>
<dbReference type="InterPro" id="IPR000462">
    <property type="entry name" value="CDP-OH_P_trans"/>
</dbReference>
<dbReference type="EMBL" id="GBEZ01016536">
    <property type="protein sequence ID" value="JAC69720.1"/>
    <property type="molecule type" value="Transcribed_RNA"/>
</dbReference>
<comment type="subcellular location">
    <subcellularLocation>
        <location evidence="1">Membrane</location>
        <topology evidence="1">Multi-pass membrane protein</topology>
    </subcellularLocation>
</comment>
<evidence type="ECO:0000256" key="6">
    <source>
        <dbReference type="ARBA" id="ARBA00023136"/>
    </source>
</evidence>
<keyword evidence="5" id="KW-0443">Lipid metabolism</keyword>
<name>A0A061RGE4_9CHLO</name>
<dbReference type="GO" id="GO:0016020">
    <property type="term" value="C:membrane"/>
    <property type="evidence" value="ECO:0007669"/>
    <property type="project" value="UniProtKB-SubCell"/>
</dbReference>
<evidence type="ECO:0000256" key="7">
    <source>
        <dbReference type="ARBA" id="ARBA00023264"/>
    </source>
</evidence>
<evidence type="ECO:0000256" key="8">
    <source>
        <dbReference type="RuleBase" id="RU003750"/>
    </source>
</evidence>
<reference evidence="9" key="1">
    <citation type="submission" date="2014-05" db="EMBL/GenBank/DDBJ databases">
        <title>The transcriptome of the halophilic microalga Tetraselmis sp. GSL018 isolated from the Great Salt Lake, Utah.</title>
        <authorList>
            <person name="Jinkerson R.E."/>
            <person name="D'Adamo S."/>
            <person name="Posewitz M.C."/>
        </authorList>
    </citation>
    <scope>NUCLEOTIDE SEQUENCE</scope>
    <source>
        <strain evidence="9">GSL018</strain>
    </source>
</reference>
<dbReference type="AlphaFoldDB" id="A0A061RGE4"/>
<proteinExistence type="inferred from homology"/>
<evidence type="ECO:0000256" key="4">
    <source>
        <dbReference type="ARBA" id="ARBA00022989"/>
    </source>
</evidence>
<protein>
    <recommendedName>
        <fullName evidence="10">CDP-diacylglycerol--inositol 3-phosphatidyltransferase</fullName>
    </recommendedName>
</protein>
<dbReference type="Gene3D" id="1.20.120.1760">
    <property type="match status" value="1"/>
</dbReference>
<dbReference type="GO" id="GO:0016780">
    <property type="term" value="F:phosphotransferase activity, for other substituted phosphate groups"/>
    <property type="evidence" value="ECO:0007669"/>
    <property type="project" value="InterPro"/>
</dbReference>
<keyword evidence="7" id="KW-1208">Phospholipid metabolism</keyword>
<keyword evidence="4" id="KW-1133">Transmembrane helix</keyword>
<accession>A0A061RGE4</accession>
<dbReference type="PANTHER" id="PTHR15362:SF13">
    <property type="entry name" value="SI:CH1073-145M9.1"/>
    <property type="match status" value="1"/>
</dbReference>
<keyword evidence="6" id="KW-0472">Membrane</keyword>
<keyword evidence="3" id="KW-0812">Transmembrane</keyword>
<dbReference type="PROSITE" id="PS00379">
    <property type="entry name" value="CDP_ALCOHOL_P_TRANSF"/>
    <property type="match status" value="1"/>
</dbReference>
<dbReference type="PANTHER" id="PTHR15362">
    <property type="entry name" value="PHOSPHATIDYLINOSITOL SYNTHASE"/>
    <property type="match status" value="1"/>
</dbReference>
<keyword evidence="2 8" id="KW-0808">Transferase</keyword>
<evidence type="ECO:0000256" key="1">
    <source>
        <dbReference type="ARBA" id="ARBA00004141"/>
    </source>
</evidence>
<feature type="non-terminal residue" evidence="9">
    <location>
        <position position="134"/>
    </location>
</feature>
<evidence type="ECO:0000256" key="5">
    <source>
        <dbReference type="ARBA" id="ARBA00023098"/>
    </source>
</evidence>
<evidence type="ECO:0000256" key="2">
    <source>
        <dbReference type="ARBA" id="ARBA00022679"/>
    </source>
</evidence>
<dbReference type="Pfam" id="PF01066">
    <property type="entry name" value="CDP-OH_P_transf"/>
    <property type="match status" value="1"/>
</dbReference>
<comment type="similarity">
    <text evidence="8">Belongs to the CDP-alcohol phosphatidyltransferase class-I family.</text>
</comment>
<dbReference type="GO" id="GO:0008654">
    <property type="term" value="P:phospholipid biosynthetic process"/>
    <property type="evidence" value="ECO:0007669"/>
    <property type="project" value="InterPro"/>
</dbReference>
<sequence length="134" mass="14921">MSREEEGTEEDIGVKHIILFLPNLICYLRCSLILCGIFAEYYVGAHIALWVFLASFALDFLDGYTARRLSQVSGFGAFLDVLTDNFSRGILWCWGAASPAAFLVPLLEMTAFVLAAWKTGCFSAAPWWVKAVTR</sequence>
<gene>
    <name evidence="9" type="ORF">TSPGSL018_5712</name>
</gene>
<evidence type="ECO:0000256" key="3">
    <source>
        <dbReference type="ARBA" id="ARBA00022692"/>
    </source>
</evidence>
<organism evidence="9">
    <name type="scientific">Tetraselmis sp. GSL018</name>
    <dbReference type="NCBI Taxonomy" id="582737"/>
    <lineage>
        <taxon>Eukaryota</taxon>
        <taxon>Viridiplantae</taxon>
        <taxon>Chlorophyta</taxon>
        <taxon>core chlorophytes</taxon>
        <taxon>Chlorodendrophyceae</taxon>
        <taxon>Chlorodendrales</taxon>
        <taxon>Chlorodendraceae</taxon>
        <taxon>Tetraselmis</taxon>
    </lineage>
</organism>